<keyword evidence="1" id="KW-1133">Transmembrane helix</keyword>
<proteinExistence type="predicted"/>
<reference evidence="2" key="2">
    <citation type="journal article" date="2015" name="Fish Shellfish Immunol.">
        <title>Early steps in the European eel (Anguilla anguilla)-Vibrio vulnificus interaction in the gills: Role of the RtxA13 toxin.</title>
        <authorList>
            <person name="Callol A."/>
            <person name="Pajuelo D."/>
            <person name="Ebbesson L."/>
            <person name="Teles M."/>
            <person name="MacKenzie S."/>
            <person name="Amaro C."/>
        </authorList>
    </citation>
    <scope>NUCLEOTIDE SEQUENCE</scope>
</reference>
<evidence type="ECO:0000313" key="2">
    <source>
        <dbReference type="EMBL" id="JAH64980.1"/>
    </source>
</evidence>
<evidence type="ECO:0000256" key="1">
    <source>
        <dbReference type="SAM" id="Phobius"/>
    </source>
</evidence>
<accession>A0A0E9UIA1</accession>
<protein>
    <submittedName>
        <fullName evidence="2">Uncharacterized protein</fullName>
    </submittedName>
</protein>
<keyword evidence="1" id="KW-0812">Transmembrane</keyword>
<dbReference type="AlphaFoldDB" id="A0A0E9UIA1"/>
<organism evidence="2">
    <name type="scientific">Anguilla anguilla</name>
    <name type="common">European freshwater eel</name>
    <name type="synonym">Muraena anguilla</name>
    <dbReference type="NCBI Taxonomy" id="7936"/>
    <lineage>
        <taxon>Eukaryota</taxon>
        <taxon>Metazoa</taxon>
        <taxon>Chordata</taxon>
        <taxon>Craniata</taxon>
        <taxon>Vertebrata</taxon>
        <taxon>Euteleostomi</taxon>
        <taxon>Actinopterygii</taxon>
        <taxon>Neopterygii</taxon>
        <taxon>Teleostei</taxon>
        <taxon>Anguilliformes</taxon>
        <taxon>Anguillidae</taxon>
        <taxon>Anguilla</taxon>
    </lineage>
</organism>
<sequence length="61" mass="6918">MGMVASSCGSRVLYCSPHPKDLNLNKSVLFVTDIQREETKLNVTFFFSIVFSVIEILLESY</sequence>
<keyword evidence="1" id="KW-0472">Membrane</keyword>
<feature type="transmembrane region" description="Helical" evidence="1">
    <location>
        <begin position="41"/>
        <end position="58"/>
    </location>
</feature>
<reference evidence="2" key="1">
    <citation type="submission" date="2014-11" db="EMBL/GenBank/DDBJ databases">
        <authorList>
            <person name="Amaro Gonzalez C."/>
        </authorList>
    </citation>
    <scope>NUCLEOTIDE SEQUENCE</scope>
</reference>
<name>A0A0E9UIA1_ANGAN</name>
<dbReference type="EMBL" id="GBXM01043597">
    <property type="protein sequence ID" value="JAH64980.1"/>
    <property type="molecule type" value="Transcribed_RNA"/>
</dbReference>